<dbReference type="InterPro" id="IPR001647">
    <property type="entry name" value="HTH_TetR"/>
</dbReference>
<sequence length="211" mass="23696">MAIVNNMTSNERPAVRKGEQTRAAILDVALEVAARDGLEGVTIGILADRLSMSKSGVFSHFGSREELLIATLKEYEVRFLADILKPAVTEPRGLLRLKAILGNWFTRLGHENEQGCLYISGGVEYDDRPGPVRDELVGMIEGWEKELERAIRQSIETGELREDTPVDLVIFELYGLALGFHHSARLMARNNGSDMIRQVFERILNQYQRVA</sequence>
<dbReference type="GO" id="GO:0003677">
    <property type="term" value="F:DNA binding"/>
    <property type="evidence" value="ECO:0007669"/>
    <property type="project" value="UniProtKB-UniRule"/>
</dbReference>
<dbReference type="InterPro" id="IPR036271">
    <property type="entry name" value="Tet_transcr_reg_TetR-rel_C_sf"/>
</dbReference>
<name>A0A345D8H2_9BURK</name>
<evidence type="ECO:0000256" key="3">
    <source>
        <dbReference type="ARBA" id="ARBA00023163"/>
    </source>
</evidence>
<dbReference type="SUPFAM" id="SSF46689">
    <property type="entry name" value="Homeodomain-like"/>
    <property type="match status" value="1"/>
</dbReference>
<feature type="domain" description="HTH tetR-type" evidence="5">
    <location>
        <begin position="19"/>
        <end position="79"/>
    </location>
</feature>
<feature type="DNA-binding region" description="H-T-H motif" evidence="4">
    <location>
        <begin position="42"/>
        <end position="61"/>
    </location>
</feature>
<dbReference type="Pfam" id="PF00440">
    <property type="entry name" value="TetR_N"/>
    <property type="match status" value="1"/>
</dbReference>
<keyword evidence="7" id="KW-1185">Reference proteome</keyword>
<dbReference type="KEGG" id="hyf:DTO96_100370"/>
<evidence type="ECO:0000313" key="6">
    <source>
        <dbReference type="EMBL" id="AXF84660.1"/>
    </source>
</evidence>
<dbReference type="PRINTS" id="PR00455">
    <property type="entry name" value="HTHTETR"/>
</dbReference>
<evidence type="ECO:0000256" key="1">
    <source>
        <dbReference type="ARBA" id="ARBA00023015"/>
    </source>
</evidence>
<dbReference type="EMBL" id="CP031124">
    <property type="protein sequence ID" value="AXF84660.1"/>
    <property type="molecule type" value="Genomic_DNA"/>
</dbReference>
<keyword evidence="3" id="KW-0804">Transcription</keyword>
<dbReference type="PANTHER" id="PTHR47506">
    <property type="entry name" value="TRANSCRIPTIONAL REGULATORY PROTEIN"/>
    <property type="match status" value="1"/>
</dbReference>
<evidence type="ECO:0000313" key="7">
    <source>
        <dbReference type="Proteomes" id="UP000252182"/>
    </source>
</evidence>
<dbReference type="RefSeq" id="WP_114561933.1">
    <property type="nucleotide sequence ID" value="NZ_CP031124.1"/>
</dbReference>
<accession>A0A345D8H2</accession>
<dbReference type="Proteomes" id="UP000252182">
    <property type="component" value="Chromosome"/>
</dbReference>
<dbReference type="InterPro" id="IPR011075">
    <property type="entry name" value="TetR_C"/>
</dbReference>
<proteinExistence type="predicted"/>
<evidence type="ECO:0000256" key="2">
    <source>
        <dbReference type="ARBA" id="ARBA00023125"/>
    </source>
</evidence>
<dbReference type="Gene3D" id="1.10.357.10">
    <property type="entry name" value="Tetracycline Repressor, domain 2"/>
    <property type="match status" value="1"/>
</dbReference>
<dbReference type="PANTHER" id="PTHR47506:SF6">
    <property type="entry name" value="HTH-TYPE TRANSCRIPTIONAL REPRESSOR NEMR"/>
    <property type="match status" value="1"/>
</dbReference>
<dbReference type="OrthoDB" id="326421at2"/>
<organism evidence="6 7">
    <name type="scientific">Ephemeroptericola cinctiostellae</name>
    <dbReference type="NCBI Taxonomy" id="2268024"/>
    <lineage>
        <taxon>Bacteria</taxon>
        <taxon>Pseudomonadati</taxon>
        <taxon>Pseudomonadota</taxon>
        <taxon>Betaproteobacteria</taxon>
        <taxon>Burkholderiales</taxon>
        <taxon>Burkholderiaceae</taxon>
        <taxon>Ephemeroptericola</taxon>
    </lineage>
</organism>
<reference evidence="7" key="1">
    <citation type="submission" date="2018-07" db="EMBL/GenBank/DDBJ databases">
        <authorList>
            <person name="Kim H."/>
        </authorList>
    </citation>
    <scope>NUCLEOTIDE SEQUENCE [LARGE SCALE GENOMIC DNA]</scope>
    <source>
        <strain evidence="7">F02</strain>
    </source>
</reference>
<dbReference type="PROSITE" id="PS50977">
    <property type="entry name" value="HTH_TETR_2"/>
    <property type="match status" value="1"/>
</dbReference>
<dbReference type="SUPFAM" id="SSF48498">
    <property type="entry name" value="Tetracyclin repressor-like, C-terminal domain"/>
    <property type="match status" value="1"/>
</dbReference>
<dbReference type="Pfam" id="PF16925">
    <property type="entry name" value="TetR_C_13"/>
    <property type="match status" value="1"/>
</dbReference>
<evidence type="ECO:0000259" key="5">
    <source>
        <dbReference type="PROSITE" id="PS50977"/>
    </source>
</evidence>
<evidence type="ECO:0000256" key="4">
    <source>
        <dbReference type="PROSITE-ProRule" id="PRU00335"/>
    </source>
</evidence>
<dbReference type="AlphaFoldDB" id="A0A345D8H2"/>
<protein>
    <recommendedName>
        <fullName evidence="5">HTH tetR-type domain-containing protein</fullName>
    </recommendedName>
</protein>
<keyword evidence="1" id="KW-0805">Transcription regulation</keyword>
<dbReference type="InterPro" id="IPR009057">
    <property type="entry name" value="Homeodomain-like_sf"/>
</dbReference>
<gene>
    <name evidence="6" type="ORF">DTO96_100370</name>
</gene>
<dbReference type="Gene3D" id="1.10.10.60">
    <property type="entry name" value="Homeodomain-like"/>
    <property type="match status" value="1"/>
</dbReference>
<keyword evidence="2 4" id="KW-0238">DNA-binding</keyword>